<evidence type="ECO:0000313" key="4">
    <source>
        <dbReference type="Proteomes" id="UP001618531"/>
    </source>
</evidence>
<keyword evidence="2" id="KW-0732">Signal</keyword>
<proteinExistence type="predicted"/>
<evidence type="ECO:0000313" key="3">
    <source>
        <dbReference type="EMBL" id="MFK0523997.1"/>
    </source>
</evidence>
<protein>
    <submittedName>
        <fullName evidence="3">Uncharacterized protein</fullName>
    </submittedName>
</protein>
<feature type="region of interest" description="Disordered" evidence="1">
    <location>
        <begin position="23"/>
        <end position="60"/>
    </location>
</feature>
<evidence type="ECO:0000256" key="2">
    <source>
        <dbReference type="SAM" id="SignalP"/>
    </source>
</evidence>
<keyword evidence="4" id="KW-1185">Reference proteome</keyword>
<dbReference type="EMBL" id="JBIYSL010000004">
    <property type="protein sequence ID" value="MFK0523997.1"/>
    <property type="molecule type" value="Genomic_DNA"/>
</dbReference>
<dbReference type="PROSITE" id="PS51257">
    <property type="entry name" value="PROKAR_LIPOPROTEIN"/>
    <property type="match status" value="1"/>
</dbReference>
<feature type="signal peptide" evidence="2">
    <location>
        <begin position="1"/>
        <end position="19"/>
    </location>
</feature>
<reference evidence="3 4" key="1">
    <citation type="submission" date="2024-11" db="EMBL/GenBank/DDBJ databases">
        <title>Identification and Characterization of a Novel Fosfomycin Bacillithiol Transferase FosB8 in Paenibacillus illinoisensis.</title>
        <authorList>
            <person name="Lu W."/>
        </authorList>
    </citation>
    <scope>NUCLEOTIDE SEQUENCE [LARGE SCALE GENOMIC DNA]</scope>
    <source>
        <strain evidence="3 4">WP77</strain>
    </source>
</reference>
<evidence type="ECO:0000256" key="1">
    <source>
        <dbReference type="SAM" id="MobiDB-lite"/>
    </source>
</evidence>
<dbReference type="Proteomes" id="UP001618531">
    <property type="component" value="Unassembled WGS sequence"/>
</dbReference>
<organism evidence="3 4">
    <name type="scientific">Paenibacillus illinoisensis</name>
    <dbReference type="NCBI Taxonomy" id="59845"/>
    <lineage>
        <taxon>Bacteria</taxon>
        <taxon>Bacillati</taxon>
        <taxon>Bacillota</taxon>
        <taxon>Bacilli</taxon>
        <taxon>Bacillales</taxon>
        <taxon>Paenibacillaceae</taxon>
        <taxon>Paenibacillus</taxon>
    </lineage>
</organism>
<dbReference type="RefSeq" id="WP_402876467.1">
    <property type="nucleotide sequence ID" value="NZ_JBIYSL010000004.1"/>
</dbReference>
<name>A0ABW8HYE9_9BACL</name>
<sequence>MRFQKSMISVIAVLSIALASGCGQNPSQEKVGNGSESTQEVTGSTNTSKDKVGSTTTLYR</sequence>
<gene>
    <name evidence="3" type="ORF">ACINKY_17495</name>
</gene>
<accession>A0ABW8HYE9</accession>
<feature type="chain" id="PRO_5047228490" evidence="2">
    <location>
        <begin position="20"/>
        <end position="60"/>
    </location>
</feature>
<comment type="caution">
    <text evidence="3">The sequence shown here is derived from an EMBL/GenBank/DDBJ whole genome shotgun (WGS) entry which is preliminary data.</text>
</comment>